<keyword evidence="4" id="KW-0326">Glycosidase</keyword>
<dbReference type="GO" id="GO:0016798">
    <property type="term" value="F:hydrolase activity, acting on glycosyl bonds"/>
    <property type="evidence" value="ECO:0007669"/>
    <property type="project" value="UniProtKB-KW"/>
</dbReference>
<dbReference type="PANTHER" id="PTHR48081:SF6">
    <property type="entry name" value="PEPTIDASE S9 PROLYL OLIGOPEPTIDASE CATALYTIC DOMAIN-CONTAINING PROTEIN"/>
    <property type="match status" value="1"/>
</dbReference>
<name>D2QYM6_PIRSD</name>
<organism evidence="4 5">
    <name type="scientific">Pirellula staleyi (strain ATCC 27377 / DSM 6068 / ICPB 4128)</name>
    <name type="common">Pirella staleyi</name>
    <dbReference type="NCBI Taxonomy" id="530564"/>
    <lineage>
        <taxon>Bacteria</taxon>
        <taxon>Pseudomonadati</taxon>
        <taxon>Planctomycetota</taxon>
        <taxon>Planctomycetia</taxon>
        <taxon>Pirellulales</taxon>
        <taxon>Pirellulaceae</taxon>
        <taxon>Pirellula</taxon>
    </lineage>
</organism>
<evidence type="ECO:0000313" key="5">
    <source>
        <dbReference type="Proteomes" id="UP000001887"/>
    </source>
</evidence>
<dbReference type="eggNOG" id="COG0657">
    <property type="taxonomic scope" value="Bacteria"/>
</dbReference>
<dbReference type="Gene3D" id="3.40.50.1820">
    <property type="entry name" value="alpha/beta hydrolase"/>
    <property type="match status" value="1"/>
</dbReference>
<evidence type="ECO:0000313" key="4">
    <source>
        <dbReference type="EMBL" id="ADB18185.1"/>
    </source>
</evidence>
<dbReference type="STRING" id="530564.Psta_3524"/>
<dbReference type="InterPro" id="IPR050300">
    <property type="entry name" value="GDXG_lipolytic_enzyme"/>
</dbReference>
<keyword evidence="5" id="KW-1185">Reference proteome</keyword>
<dbReference type="InterPro" id="IPR029058">
    <property type="entry name" value="AB_hydrolase_fold"/>
</dbReference>
<evidence type="ECO:0000259" key="3">
    <source>
        <dbReference type="Pfam" id="PF20434"/>
    </source>
</evidence>
<keyword evidence="1 4" id="KW-0378">Hydrolase</keyword>
<dbReference type="KEGG" id="psl:Psta_3524"/>
<dbReference type="Pfam" id="PF00326">
    <property type="entry name" value="Peptidase_S9"/>
    <property type="match status" value="1"/>
</dbReference>
<evidence type="ECO:0000259" key="2">
    <source>
        <dbReference type="Pfam" id="PF00326"/>
    </source>
</evidence>
<gene>
    <name evidence="4" type="ordered locus">Psta_3524</name>
</gene>
<dbReference type="Pfam" id="PF20434">
    <property type="entry name" value="BD-FAE"/>
    <property type="match status" value="1"/>
</dbReference>
<dbReference type="Proteomes" id="UP000001887">
    <property type="component" value="Chromosome"/>
</dbReference>
<dbReference type="HOGENOM" id="CLU_012494_5_1_0"/>
<feature type="domain" description="Peptidase S9 prolyl oligopeptidase catalytic" evidence="2">
    <location>
        <begin position="228"/>
        <end position="294"/>
    </location>
</feature>
<dbReference type="PANTHER" id="PTHR48081">
    <property type="entry name" value="AB HYDROLASE SUPERFAMILY PROTEIN C4A8.06C"/>
    <property type="match status" value="1"/>
</dbReference>
<dbReference type="SUPFAM" id="SSF53474">
    <property type="entry name" value="alpha/beta-Hydrolases"/>
    <property type="match status" value="1"/>
</dbReference>
<dbReference type="GO" id="GO:0045493">
    <property type="term" value="P:xylan catabolic process"/>
    <property type="evidence" value="ECO:0007669"/>
    <property type="project" value="UniProtKB-KW"/>
</dbReference>
<keyword evidence="4" id="KW-0624">Polysaccharide degradation</keyword>
<proteinExistence type="predicted"/>
<feature type="domain" description="BD-FAE-like" evidence="3">
    <location>
        <begin position="76"/>
        <end position="190"/>
    </location>
</feature>
<reference evidence="4 5" key="1">
    <citation type="journal article" date="2009" name="Stand. Genomic Sci.">
        <title>Complete genome sequence of Pirellula staleyi type strain (ATCC 27377).</title>
        <authorList>
            <person name="Clum A."/>
            <person name="Tindall B.J."/>
            <person name="Sikorski J."/>
            <person name="Ivanova N."/>
            <person name="Mavrommatis K."/>
            <person name="Lucas S."/>
            <person name="Glavina del Rio T."/>
            <person name="Nolan M."/>
            <person name="Chen F."/>
            <person name="Tice H."/>
            <person name="Pitluck S."/>
            <person name="Cheng J.F."/>
            <person name="Chertkov O."/>
            <person name="Brettin T."/>
            <person name="Han C."/>
            <person name="Detter J.C."/>
            <person name="Kuske C."/>
            <person name="Bruce D."/>
            <person name="Goodwin L."/>
            <person name="Ovchinikova G."/>
            <person name="Pati A."/>
            <person name="Mikhailova N."/>
            <person name="Chen A."/>
            <person name="Palaniappan K."/>
            <person name="Land M."/>
            <person name="Hauser L."/>
            <person name="Chang Y.J."/>
            <person name="Jeffries C.D."/>
            <person name="Chain P."/>
            <person name="Rohde M."/>
            <person name="Goker M."/>
            <person name="Bristow J."/>
            <person name="Eisen J.A."/>
            <person name="Markowitz V."/>
            <person name="Hugenholtz P."/>
            <person name="Kyrpides N.C."/>
            <person name="Klenk H.P."/>
            <person name="Lapidus A."/>
        </authorList>
    </citation>
    <scope>NUCLEOTIDE SEQUENCE [LARGE SCALE GENOMIC DNA]</scope>
    <source>
        <strain evidence="5">ATCC 27377 / DSM 6068 / ICPB 4128</strain>
    </source>
</reference>
<evidence type="ECO:0000256" key="1">
    <source>
        <dbReference type="ARBA" id="ARBA00022801"/>
    </source>
</evidence>
<dbReference type="InterPro" id="IPR001375">
    <property type="entry name" value="Peptidase_S9_cat"/>
</dbReference>
<sequence precursor="true">MVPQPLRAMFSQLTLATTMLATMVSFTRADEKNVYPLWPEKSVPGETGTIGEEHVLPDREGQKKVMRVTNVTVPTLTVYQPVAEKRSKTAVVICPGGGYSILAWDLEGTEVAEWLNSIGVTAVVLKYRVPAREKSNLAPLQDVQRAIRIVRSQAADLDIDANHIGVLGFSAGGNLAARACLHDEQKSYDKLDAIDDLSCKPNFGVLVYPAYLHDEKGGLKPEYAPTETTPPIFFAHAFNDPVKPESSIALFQALRAKGVSGELHIYSQGGHGFGLRKSDDPVSTWPARCAEWMTREKLIAH</sequence>
<dbReference type="AlphaFoldDB" id="D2QYM6"/>
<dbReference type="InterPro" id="IPR049492">
    <property type="entry name" value="BD-FAE-like_dom"/>
</dbReference>
<protein>
    <submittedName>
        <fullName evidence="4">Exported endo-1,4-beta-xylanase</fullName>
    </submittedName>
</protein>
<keyword evidence="4" id="KW-0119">Carbohydrate metabolism</keyword>
<dbReference type="EMBL" id="CP001848">
    <property type="protein sequence ID" value="ADB18185.1"/>
    <property type="molecule type" value="Genomic_DNA"/>
</dbReference>
<accession>D2QYM6</accession>
<keyword evidence="4" id="KW-0858">Xylan degradation</keyword>